<feature type="domain" description="Laminin EGF-like" evidence="15">
    <location>
        <begin position="2323"/>
        <end position="2376"/>
    </location>
</feature>
<evidence type="ECO:0000256" key="5">
    <source>
        <dbReference type="ARBA" id="ARBA00022737"/>
    </source>
</evidence>
<proteinExistence type="inferred from homology"/>
<keyword evidence="3 14" id="KW-0812">Transmembrane</keyword>
<feature type="transmembrane region" description="Helical" evidence="14">
    <location>
        <begin position="1061"/>
        <end position="1086"/>
    </location>
</feature>
<evidence type="ECO:0000256" key="14">
    <source>
        <dbReference type="SAM" id="Phobius"/>
    </source>
</evidence>
<feature type="coiled-coil region" evidence="12">
    <location>
        <begin position="2537"/>
        <end position="2564"/>
    </location>
</feature>
<dbReference type="Pfam" id="PF00055">
    <property type="entry name" value="Laminin_N"/>
    <property type="match status" value="1"/>
</dbReference>
<evidence type="ECO:0000256" key="13">
    <source>
        <dbReference type="SAM" id="MobiDB-lite"/>
    </source>
</evidence>
<feature type="domain" description="Laminin EGF-like" evidence="15">
    <location>
        <begin position="2377"/>
        <end position="2424"/>
    </location>
</feature>
<reference evidence="18" key="2">
    <citation type="submission" date="2020-05" db="UniProtKB">
        <authorList>
            <consortium name="EnsemblMetazoa"/>
        </authorList>
    </citation>
    <scope>IDENTIFICATION</scope>
    <source>
        <strain evidence="18">WRAIR2</strain>
    </source>
</reference>
<feature type="compositionally biased region" description="Low complexity" evidence="13">
    <location>
        <begin position="48"/>
        <end position="63"/>
    </location>
</feature>
<feature type="transmembrane region" description="Helical" evidence="14">
    <location>
        <begin position="311"/>
        <end position="329"/>
    </location>
</feature>
<evidence type="ECO:0000256" key="11">
    <source>
        <dbReference type="PROSITE-ProRule" id="PRU00460"/>
    </source>
</evidence>
<feature type="region of interest" description="Disordered" evidence="13">
    <location>
        <begin position="1"/>
        <end position="112"/>
    </location>
</feature>
<feature type="coiled-coil region" evidence="12">
    <location>
        <begin position="2731"/>
        <end position="2797"/>
    </location>
</feature>
<feature type="coiled-coil region" evidence="12">
    <location>
        <begin position="2640"/>
        <end position="2667"/>
    </location>
</feature>
<dbReference type="PRINTS" id="PR00011">
    <property type="entry name" value="EGFLAMININ"/>
</dbReference>
<dbReference type="Gene3D" id="2.10.25.10">
    <property type="entry name" value="Laminin"/>
    <property type="match status" value="9"/>
</dbReference>
<evidence type="ECO:0000259" key="17">
    <source>
        <dbReference type="PROSITE" id="PS51117"/>
    </source>
</evidence>
<accession>A0A182NHL2</accession>
<dbReference type="Pfam" id="PF00053">
    <property type="entry name" value="EGF_laminin"/>
    <property type="match status" value="10"/>
</dbReference>
<dbReference type="STRING" id="7168.A0A182NHL2"/>
<comment type="caution">
    <text evidence="11">Lacks conserved residue(s) required for the propagation of feature annotation.</text>
</comment>
<keyword evidence="10 11" id="KW-0424">Laminin EGF-like domain</keyword>
<dbReference type="InterPro" id="IPR038900">
    <property type="entry name" value="TMC"/>
</dbReference>
<organism evidence="18 19">
    <name type="scientific">Anopheles dirus</name>
    <dbReference type="NCBI Taxonomy" id="7168"/>
    <lineage>
        <taxon>Eukaryota</taxon>
        <taxon>Metazoa</taxon>
        <taxon>Ecdysozoa</taxon>
        <taxon>Arthropoda</taxon>
        <taxon>Hexapoda</taxon>
        <taxon>Insecta</taxon>
        <taxon>Pterygota</taxon>
        <taxon>Neoptera</taxon>
        <taxon>Endopterygota</taxon>
        <taxon>Diptera</taxon>
        <taxon>Nematocera</taxon>
        <taxon>Culicoidea</taxon>
        <taxon>Culicidae</taxon>
        <taxon>Anophelinae</taxon>
        <taxon>Anopheles</taxon>
    </lineage>
</organism>
<evidence type="ECO:0000256" key="3">
    <source>
        <dbReference type="ARBA" id="ARBA00022692"/>
    </source>
</evidence>
<feature type="coiled-coil region" evidence="12">
    <location>
        <begin position="2843"/>
        <end position="3045"/>
    </location>
</feature>
<feature type="disulfide bond" evidence="11">
    <location>
        <begin position="2445"/>
        <end position="2454"/>
    </location>
</feature>
<dbReference type="SUPFAM" id="SSF57196">
    <property type="entry name" value="EGF/Laminin"/>
    <property type="match status" value="7"/>
</dbReference>
<dbReference type="GO" id="GO:0048731">
    <property type="term" value="P:system development"/>
    <property type="evidence" value="ECO:0007669"/>
    <property type="project" value="UniProtKB-ARBA"/>
</dbReference>
<dbReference type="GO" id="GO:0005886">
    <property type="term" value="C:plasma membrane"/>
    <property type="evidence" value="ECO:0007669"/>
    <property type="project" value="InterPro"/>
</dbReference>
<dbReference type="Gene3D" id="2.60.120.260">
    <property type="entry name" value="Galactose-binding domain-like"/>
    <property type="match status" value="1"/>
</dbReference>
<evidence type="ECO:0000256" key="9">
    <source>
        <dbReference type="ARBA" id="ARBA00023180"/>
    </source>
</evidence>
<dbReference type="InterPro" id="IPR012496">
    <property type="entry name" value="TMC_dom"/>
</dbReference>
<dbReference type="FunFam" id="2.10.25.10:FF:000067">
    <property type="entry name" value="Laminin subunit gamma 1"/>
    <property type="match status" value="1"/>
</dbReference>
<feature type="disulfide bond" evidence="11">
    <location>
        <begin position="1922"/>
        <end position="1931"/>
    </location>
</feature>
<feature type="domain" description="Laminin EGF-like" evidence="15">
    <location>
        <begin position="2425"/>
        <end position="2470"/>
    </location>
</feature>
<feature type="region of interest" description="Disordered" evidence="13">
    <location>
        <begin position="1354"/>
        <end position="1375"/>
    </location>
</feature>
<dbReference type="PROSITE" id="PS51117">
    <property type="entry name" value="LAMININ_NTER"/>
    <property type="match status" value="1"/>
</dbReference>
<dbReference type="FunFam" id="2.60.120.260:FF:000018">
    <property type="entry name" value="Laminin subunit gamma 1"/>
    <property type="match status" value="1"/>
</dbReference>
<keyword evidence="8 11" id="KW-1015">Disulfide bond</keyword>
<keyword evidence="6 14" id="KW-1133">Transmembrane helix</keyword>
<dbReference type="SMART" id="SM00281">
    <property type="entry name" value="LamB"/>
    <property type="match status" value="1"/>
</dbReference>
<comment type="subcellular location">
    <subcellularLocation>
        <location evidence="1">Membrane</location>
        <topology evidence="1">Multi-pass membrane protein</topology>
    </subcellularLocation>
</comment>
<evidence type="ECO:0000256" key="4">
    <source>
        <dbReference type="ARBA" id="ARBA00022729"/>
    </source>
</evidence>
<dbReference type="FunFam" id="2.10.25.10:FF:000105">
    <property type="entry name" value="laminin subunit gamma-1"/>
    <property type="match status" value="2"/>
</dbReference>
<keyword evidence="7 14" id="KW-0472">Membrane</keyword>
<dbReference type="FunFam" id="2.10.25.10:FF:000615">
    <property type="entry name" value="Laminin subunit gamma-3"/>
    <property type="match status" value="1"/>
</dbReference>
<dbReference type="Proteomes" id="UP000075884">
    <property type="component" value="Unassembled WGS sequence"/>
</dbReference>
<evidence type="ECO:0000259" key="15">
    <source>
        <dbReference type="PROSITE" id="PS50027"/>
    </source>
</evidence>
<dbReference type="CDD" id="cd00055">
    <property type="entry name" value="EGF_Lam"/>
    <property type="match status" value="9"/>
</dbReference>
<feature type="transmembrane region" description="Helical" evidence="14">
    <location>
        <begin position="482"/>
        <end position="505"/>
    </location>
</feature>
<feature type="region of interest" description="Disordered" evidence="13">
    <location>
        <begin position="928"/>
        <end position="949"/>
    </location>
</feature>
<dbReference type="FunFam" id="2.10.25.10:FF:000166">
    <property type="entry name" value="laminin subunit gamma-1"/>
    <property type="match status" value="1"/>
</dbReference>
<dbReference type="PROSITE" id="PS01248">
    <property type="entry name" value="EGF_LAM_1"/>
    <property type="match status" value="5"/>
</dbReference>
<dbReference type="InterPro" id="IPR002049">
    <property type="entry name" value="LE_dom"/>
</dbReference>
<dbReference type="SMART" id="SM00181">
    <property type="entry name" value="EGF"/>
    <property type="match status" value="4"/>
</dbReference>
<dbReference type="FunFam" id="2.10.25.10:FF:000074">
    <property type="entry name" value="Laminin subunit alpha"/>
    <property type="match status" value="1"/>
</dbReference>
<evidence type="ECO:0000256" key="12">
    <source>
        <dbReference type="SAM" id="Coils"/>
    </source>
</evidence>
<dbReference type="InterPro" id="IPR008211">
    <property type="entry name" value="Laminin_N"/>
</dbReference>
<feature type="disulfide bond" evidence="11">
    <location>
        <begin position="2377"/>
        <end position="2389"/>
    </location>
</feature>
<evidence type="ECO:0000256" key="7">
    <source>
        <dbReference type="ARBA" id="ARBA00023136"/>
    </source>
</evidence>
<dbReference type="InterPro" id="IPR000034">
    <property type="entry name" value="Laminin_IV"/>
</dbReference>
<feature type="disulfide bond" evidence="11">
    <location>
        <begin position="2425"/>
        <end position="2437"/>
    </location>
</feature>
<dbReference type="SMART" id="SM00180">
    <property type="entry name" value="EGF_Lam"/>
    <property type="match status" value="10"/>
</dbReference>
<evidence type="ECO:0000313" key="18">
    <source>
        <dbReference type="EnsemblMetazoa" id="ADIR007135-PA"/>
    </source>
</evidence>
<feature type="compositionally biased region" description="Low complexity" evidence="13">
    <location>
        <begin position="898"/>
        <end position="914"/>
    </location>
</feature>
<keyword evidence="5" id="KW-0677">Repeat</keyword>
<dbReference type="VEuPathDB" id="VectorBase:ADIR007135"/>
<feature type="domain" description="Laminin IV type A" evidence="16">
    <location>
        <begin position="1978"/>
        <end position="2148"/>
    </location>
</feature>
<evidence type="ECO:0000256" key="8">
    <source>
        <dbReference type="ARBA" id="ARBA00023157"/>
    </source>
</evidence>
<dbReference type="InterPro" id="IPR000742">
    <property type="entry name" value="EGF"/>
</dbReference>
<evidence type="ECO:0000313" key="19">
    <source>
        <dbReference type="Proteomes" id="UP000075884"/>
    </source>
</evidence>
<feature type="compositionally biased region" description="Basic residues" evidence="13">
    <location>
        <begin position="126"/>
        <end position="143"/>
    </location>
</feature>
<keyword evidence="9" id="KW-0325">Glycoprotein</keyword>
<feature type="disulfide bond" evidence="11">
    <location>
        <begin position="2398"/>
        <end position="2407"/>
    </location>
</feature>
<keyword evidence="4" id="KW-0732">Signal</keyword>
<feature type="compositionally biased region" description="Basic and acidic residues" evidence="13">
    <location>
        <begin position="844"/>
        <end position="864"/>
    </location>
</feature>
<feature type="compositionally biased region" description="Basic and acidic residues" evidence="13">
    <location>
        <begin position="187"/>
        <end position="197"/>
    </location>
</feature>
<evidence type="ECO:0000259" key="16">
    <source>
        <dbReference type="PROSITE" id="PS51115"/>
    </source>
</evidence>
<feature type="domain" description="Laminin N-terminal" evidence="17">
    <location>
        <begin position="1501"/>
        <end position="1736"/>
    </location>
</feature>
<feature type="disulfide bond" evidence="11">
    <location>
        <begin position="1852"/>
        <end position="1864"/>
    </location>
</feature>
<dbReference type="PANTHER" id="PTHR23302:SF40">
    <property type="entry name" value="TRANSMEMBRANE CHANNEL-LIKE PROTEIN"/>
    <property type="match status" value="1"/>
</dbReference>
<feature type="transmembrane region" description="Helical" evidence="14">
    <location>
        <begin position="1167"/>
        <end position="1189"/>
    </location>
</feature>
<feature type="region of interest" description="Disordered" evidence="13">
    <location>
        <begin position="844"/>
        <end position="914"/>
    </location>
</feature>
<dbReference type="SMART" id="SM00136">
    <property type="entry name" value="LamNT"/>
    <property type="match status" value="1"/>
</dbReference>
<feature type="transmembrane region" description="Helical" evidence="14">
    <location>
        <begin position="1110"/>
        <end position="1133"/>
    </location>
</feature>
<feature type="disulfide bond" evidence="11">
    <location>
        <begin position="2349"/>
        <end position="2358"/>
    </location>
</feature>
<protein>
    <recommendedName>
        <fullName evidence="20">TMC domain-containing protein</fullName>
    </recommendedName>
</protein>
<evidence type="ECO:0000256" key="2">
    <source>
        <dbReference type="ARBA" id="ARBA00006510"/>
    </source>
</evidence>
<feature type="compositionally biased region" description="Polar residues" evidence="13">
    <location>
        <begin position="865"/>
        <end position="892"/>
    </location>
</feature>
<dbReference type="GO" id="GO:0048513">
    <property type="term" value="P:animal organ development"/>
    <property type="evidence" value="ECO:0007669"/>
    <property type="project" value="UniProtKB-ARBA"/>
</dbReference>
<evidence type="ECO:0000256" key="10">
    <source>
        <dbReference type="ARBA" id="ARBA00023292"/>
    </source>
</evidence>
<feature type="transmembrane region" description="Helical" evidence="14">
    <location>
        <begin position="525"/>
        <end position="546"/>
    </location>
</feature>
<dbReference type="PROSITE" id="PS51115">
    <property type="entry name" value="LAMININ_IVA"/>
    <property type="match status" value="1"/>
</dbReference>
<feature type="region of interest" description="Disordered" evidence="13">
    <location>
        <begin position="1218"/>
        <end position="1237"/>
    </location>
</feature>
<feature type="compositionally biased region" description="Polar residues" evidence="13">
    <location>
        <begin position="170"/>
        <end position="179"/>
    </location>
</feature>
<feature type="transmembrane region" description="Helical" evidence="14">
    <location>
        <begin position="394"/>
        <end position="412"/>
    </location>
</feature>
<name>A0A182NHL2_9DIPT</name>
<reference evidence="19" key="1">
    <citation type="submission" date="2013-03" db="EMBL/GenBank/DDBJ databases">
        <title>The Genome Sequence of Anopheles dirus WRAIR2.</title>
        <authorList>
            <consortium name="The Broad Institute Genomics Platform"/>
            <person name="Neafsey D.E."/>
            <person name="Walton C."/>
            <person name="Walker B."/>
            <person name="Young S.K."/>
            <person name="Zeng Q."/>
            <person name="Gargeya S."/>
            <person name="Fitzgerald M."/>
            <person name="Haas B."/>
            <person name="Abouelleil A."/>
            <person name="Allen A.W."/>
            <person name="Alvarado L."/>
            <person name="Arachchi H.M."/>
            <person name="Berlin A.M."/>
            <person name="Chapman S.B."/>
            <person name="Gainer-Dewar J."/>
            <person name="Goldberg J."/>
            <person name="Griggs A."/>
            <person name="Gujja S."/>
            <person name="Hansen M."/>
            <person name="Howarth C."/>
            <person name="Imamovic A."/>
            <person name="Ireland A."/>
            <person name="Larimer J."/>
            <person name="McCowan C."/>
            <person name="Murphy C."/>
            <person name="Pearson M."/>
            <person name="Poon T.W."/>
            <person name="Priest M."/>
            <person name="Roberts A."/>
            <person name="Saif S."/>
            <person name="Shea T."/>
            <person name="Sisk P."/>
            <person name="Sykes S."/>
            <person name="Wortman J."/>
            <person name="Nusbaum C."/>
            <person name="Birren B."/>
        </authorList>
    </citation>
    <scope>NUCLEOTIDE SEQUENCE [LARGE SCALE GENOMIC DNA]</scope>
    <source>
        <strain evidence="19">WRAIR2</strain>
    </source>
</reference>
<feature type="domain" description="Laminin EGF-like" evidence="15">
    <location>
        <begin position="1852"/>
        <end position="1898"/>
    </location>
</feature>
<feature type="domain" description="Laminin EGF-like" evidence="15">
    <location>
        <begin position="2183"/>
        <end position="2231"/>
    </location>
</feature>
<dbReference type="PROSITE" id="PS50027">
    <property type="entry name" value="EGF_LAM_2"/>
    <property type="match status" value="6"/>
</dbReference>
<feature type="region of interest" description="Disordered" evidence="13">
    <location>
        <begin position="1317"/>
        <end position="1338"/>
    </location>
</feature>
<feature type="transmembrane region" description="Helical" evidence="14">
    <location>
        <begin position="558"/>
        <end position="578"/>
    </location>
</feature>
<feature type="disulfide bond" evidence="11">
    <location>
        <begin position="2379"/>
        <end position="2396"/>
    </location>
</feature>
<dbReference type="Pfam" id="PF07810">
    <property type="entry name" value="TMC"/>
    <property type="match status" value="1"/>
</dbReference>
<dbReference type="PANTHER" id="PTHR23302">
    <property type="entry name" value="TRANSMEMBRANE CHANNEL-RELATED"/>
    <property type="match status" value="1"/>
</dbReference>
<feature type="disulfide bond" evidence="11">
    <location>
        <begin position="1872"/>
        <end position="1881"/>
    </location>
</feature>
<keyword evidence="12" id="KW-0175">Coiled coil</keyword>
<dbReference type="GO" id="GO:0008381">
    <property type="term" value="F:mechanosensitive monoatomic ion channel activity"/>
    <property type="evidence" value="ECO:0007669"/>
    <property type="project" value="TreeGrafter"/>
</dbReference>
<evidence type="ECO:0000256" key="1">
    <source>
        <dbReference type="ARBA" id="ARBA00004141"/>
    </source>
</evidence>
<evidence type="ECO:0000256" key="6">
    <source>
        <dbReference type="ARBA" id="ARBA00022989"/>
    </source>
</evidence>
<sequence length="3061" mass="340844">MSRLSWLSPPSSVSPQLSVTWAFPPVGHSPEDADASDWSIGQQRPEVVSDAVGASSAGSDPPAKVSTRPLKPAPATGTGSAMKSPDVATGSTFFGGDTATPGARCGDSDDDEDYSASINAIIQRKASVKKKRGGYKGAHHRRTSSPASQMMGLAANASDPVADGHRRRSSVYTTSSGETGVTLPPGGDDHSLGRDESAGRQDKLFDTIRLHKEVLQTVKLQPISMKRKLRLVQQAKSYITRHEGALQEHFTSRTARSLLAQFNIYLATKWQQLLRELANLATYLIPWESRIKEIESHFGSVVASYFTFLRWLFWVNVVISVLLVVFIMVPEEIYVDPEKAKCDIRKTMSRQELALTRNFSTIWEFEGHLKYSPLFYGYYSTFSGAIAWGYNLPLAYFFTGLVVYIYSFVATLKKMAENSRMSKLSSKDDEYVFSWKLFTGWDYMIGHMETAQNRMASIILGFKEALLEEAEKKKDTRNWKIILLRILVNFLILGLLVISAYEVILVVKRSMDIKDSDSWWRRNEITVVMSLISFFFPMIFEALGMMEYYHPRKQLRIQLARIMVLNMLNLYSLIFALFDKIAHMTGELRRMKPINFTASAHQCFLPEAGARWNVTPGGGGVETGTAERSFLLEMLADFNRSGAGPATLLANGSSCFRVPMSCADVTSTILTTLLLTSMSPTTTPEQFNPTTGLVSSEMVTTTVSPTTVRGYRSPYDGFDYDEEDMDYYLEYRARLLPNDKLEGVPINKREAVYDAPAENDTAFGMDNAGNFSSDLTTVPSPTKPAITTEEFQTMTYTELHTYVTGRYDDFLASYYYSETDEEDTSIDDEEEEYRANQFLTSEEARDLLHPSTTERMEDRSESTVERFSTTFSTEDSSPSDGGQSTPPETTTEGMVWKQSSTVPSTQQQSTQQPYTDFTTQFEEEATVEATTDTSVQHEEAYQTASSSDGEYMHSTESASLCYRWVCLPANIHSLEAQESKYRNADIRSLCWETMFGQELAKLTVMDLLVTIVSTLILDFIRALFVRYMNNCWCWDLEKKFPKYGDFKIAENILHLVNNQGMVWMGMFFSPGLAVLNIAKLVIILYLRSWTVLTCNVPHEVVFRASRSNNFYFALLLTMLFLCVLPVSYAIVFLEPSWHCGPFSNSNRIYHLLTNATEQIIPDIITKYIVSPAAVIPLLVLLILIIYYLISLTGSLREANQDLKLQLRKERTEERRKMFKIASSTQQQTPGTGMTGINGLSSSWHKVLDSTQLRLQSTTDNATDSENSGSKHKELLQRMMKKALQKENALPTDGQPAGAGQNLTAEPPLLISPPVTGTTVNEKHRPPPAAPVKPNPQDAKEADVFRFDRRAVEHMNRRTGEREPEAGIDADGGRKKFERTRPSTAERFRMAAQAERRRLQNAMAEKMADKTADWIEKIPVITISKTSSDECIIDSDLEDPHDRAGANQLVYTITKVPKSMTLRMRACTALVAAVLLLVLTTTSANENTHYLPPLECVDPYGRPQRCIPEFENAAYQLQVEATNTCGDDVDTDFCVQTGYSNRKSCDVCHAGQHSPHFLTDFHDPNHPTWWQSETMFEGIQYPNQVNLTLRLGKSFDITYIRIVFHSPRPESFAIYKRVTPNGPWTPYQYYSATCRDTYGLPDSLSVMNGEDESRALCTSEYSDISPLRDGNIAFSSLEGRPSAINFEHHLELQQWVTATDIRITLDRLNTFGDEVFGDAQVLKSYFYAIADIAVGARCKCNGHASECTTSTGLDGQRTRVCKCMHFTDGPDCDRCLPFYNDAPWGRATSKNVHECKPCNCNGYSTKCFFDRHLYNLTGHGGHCIDCGANRDGPNCERCKENFFMRDDGYCINCGCDSVGSRSLQCNAEGRCQCKPGVTGDKCDRCDSNFFNFGPHGCQPCNCDERGSLDNTPSCDPGSGVCSCKENVEGRHCRECRLGYFNLDAENKFGCTPCFCYGHTLECTSAAGYSIVSTTSNFNKHREKWTAVSESGTPVDVKYNSHSQSIGVGANGHRTVYFLAPDRFLGDQRASYNRLFKFRLQLVGQPRVDVGPYDVVLQGGNSSIALPIFAQNQRMPSEESHEFAFRLHENPEYTWHPSNSGRGFMSILSNLTAIKIRAIYGDHGEAILDDVELQTAHRGAAGRPASWIEQCTCPEGYLGQFCESCAPGYRHNPARGGPFMPCVPCDCNKHAEICDSETGRCICQHNTAGDTCDQCAKGYYGNALGGTPYDCKRCPCPNNGACMQMAGDTVICLECPVGYFGPRCELCSDGYYGDPTGVYGAVRMCQPCDCNGNVDPNAVGNCNRTTGECHFGDPLAEPHGSCEECSCYPRGTEQTEKGISICDAINGNCHCKPNVIGRTCNECKNGYWNIVSGNGCESCNCDPTGSFNASCDTFAGECFCKPGVVGKKCDKCAPAHYGFSDDGCHACDCDPSGSKGSQCNQYGQCPCNDNVEGRRCDRCKENKYDRHQGCLDCPACYNLVQDAANDHRAKLAELNQILQDIQSKPIVIDDSEFAGKLHAVQEKIDILVEDAKSGSGGGDKTLNEILRELEGRLQEVQKLLDNADQSQEVTNHKIGKGGYNATLANGKIQDARRQLDSAVELLQTEGSTALARAKDISGHLGNQTNQISGISREARQYADRFKAEADANMKQAQEAHKKASDALKQANDAFNRQANITNELDTSISGELAQAREKLNTVSKLTEQALTRASEVNDEALTLFATVNRTAPPSIDIDKIKKEASQYNREADRIADELADKIRHHAELLESVGTNIELAETLLDRAQLQKEDAVDALKQLQYAKELAEKAVAEGDGTLQKANYTYQTLAGFKNQVEESSKRAEDALNLVPNIERQIMNSRELLQRAEDALYAASRNAEDARKNAQTAQDKYAEEASKLAESIKKRANATKNTARDLHHEADQLNGRLAKTDNRLEEREAQIRKDLNLTNEAKEKVGQAQLNSNEAKSQVDKAMREVSLIMSELGNLREIDVNSLDDLERRLSAAEKELEDAQLTKRLNSLTEAKNIQNQNIRSYLKELDDLRLEVRNIELIAKSLPPGCFKRTHLEP</sequence>
<dbReference type="FunFam" id="2.10.25.10:FF:000193">
    <property type="entry name" value="Laminin subunit gamma 1"/>
    <property type="match status" value="1"/>
</dbReference>
<dbReference type="EnsemblMetazoa" id="ADIR007135-RA">
    <property type="protein sequence ID" value="ADIR007135-PA"/>
    <property type="gene ID" value="ADIR007135"/>
</dbReference>
<feature type="disulfide bond" evidence="11">
    <location>
        <begin position="2201"/>
        <end position="2210"/>
    </location>
</feature>
<feature type="region of interest" description="Disordered" evidence="13">
    <location>
        <begin position="125"/>
        <end position="197"/>
    </location>
</feature>
<feature type="domain" description="Laminin EGF-like" evidence="15">
    <location>
        <begin position="1899"/>
        <end position="1951"/>
    </location>
</feature>
<keyword evidence="19" id="KW-1185">Reference proteome</keyword>
<feature type="compositionally biased region" description="Low complexity" evidence="13">
    <location>
        <begin position="1"/>
        <end position="18"/>
    </location>
</feature>
<evidence type="ECO:0008006" key="20">
    <source>
        <dbReference type="Google" id="ProtNLM"/>
    </source>
</evidence>
<comment type="similarity">
    <text evidence="2">Belongs to the TMC family.</text>
</comment>
<dbReference type="Pfam" id="PF00052">
    <property type="entry name" value="Laminin_B"/>
    <property type="match status" value="1"/>
</dbReference>